<sequence>MLLRDVGGDHLAGRLGNVLVAGQHRRWIGLVNHGPHQAGLALHASVVGTGRVAAAARIPHSVGAIEKLARALGYPTALAAVVVRRAAALGDRVVHIEGNATHRVDEVYQSVDIHQDEIVDLLGGDAFEGPFQRIRAGVVGILEQLGVHCGGVLPDRAEVGI</sequence>
<comment type="caution">
    <text evidence="1">The sequence shown here is derived from an EMBL/GenBank/DDBJ whole genome shotgun (WGS) entry which is preliminary data.</text>
</comment>
<organism evidence="1">
    <name type="scientific">bioreactor metagenome</name>
    <dbReference type="NCBI Taxonomy" id="1076179"/>
    <lineage>
        <taxon>unclassified sequences</taxon>
        <taxon>metagenomes</taxon>
        <taxon>ecological metagenomes</taxon>
    </lineage>
</organism>
<evidence type="ECO:0000313" key="1">
    <source>
        <dbReference type="EMBL" id="MPM41933.1"/>
    </source>
</evidence>
<dbReference type="EMBL" id="VSSQ01009542">
    <property type="protein sequence ID" value="MPM41933.1"/>
    <property type="molecule type" value="Genomic_DNA"/>
</dbReference>
<dbReference type="AlphaFoldDB" id="A0A644ZTF9"/>
<protein>
    <submittedName>
        <fullName evidence="1">Uncharacterized protein</fullName>
    </submittedName>
</protein>
<reference evidence="1" key="1">
    <citation type="submission" date="2019-08" db="EMBL/GenBank/DDBJ databases">
        <authorList>
            <person name="Kucharzyk K."/>
            <person name="Murdoch R.W."/>
            <person name="Higgins S."/>
            <person name="Loffler F."/>
        </authorList>
    </citation>
    <scope>NUCLEOTIDE SEQUENCE</scope>
</reference>
<name>A0A644ZTF9_9ZZZZ</name>
<proteinExistence type="predicted"/>
<accession>A0A644ZTF9</accession>
<gene>
    <name evidence="1" type="ORF">SDC9_88593</name>
</gene>